<dbReference type="InterPro" id="IPR007899">
    <property type="entry name" value="CHAD_dom"/>
</dbReference>
<dbReference type="Proteomes" id="UP000186559">
    <property type="component" value="Chromosome"/>
</dbReference>
<protein>
    <recommendedName>
        <fullName evidence="1">CHAD domain-containing protein</fullName>
    </recommendedName>
</protein>
<dbReference type="KEGG" id="tpro:Ga0080559_TMP1424"/>
<keyword evidence="3" id="KW-1185">Reference proteome</keyword>
<sequence length="292" mass="33411">MTYRILETDKSLGHALRRIGVDQLEAAIDDTRRPLDDADAAVHDIRKHCKKLRGLFRLVRPGFPDYAEENAAVRDAARMTSSLRDAGVLLKTFDALLIDTDPAPFDGLRATLAAETGRSLSEAELSAAFEQQRKALKAIRKRAHHWKTQGNSDKVLLKGLSKTWRRAARGFDQAAQSKDPESFHEFRKRTKDHWYHSRLLQGFWPGPIRSHRDQVRTLSERLGEYQDLSVFLERLDGPDLPVSSEQMRLIALRRRRQIGDDALALASKVFVGDIDDLPRSWQRRWKPWAKSA</sequence>
<dbReference type="OrthoDB" id="9810907at2"/>
<reference evidence="2 3" key="1">
    <citation type="submission" date="2016-03" db="EMBL/GenBank/DDBJ databases">
        <title>Deep-sea bacteria in the southern Pacific.</title>
        <authorList>
            <person name="Tang K."/>
        </authorList>
    </citation>
    <scope>NUCLEOTIDE SEQUENCE [LARGE SCALE GENOMIC DNA]</scope>
    <source>
        <strain evidence="2 3">JLT2016</strain>
    </source>
</reference>
<evidence type="ECO:0000259" key="1">
    <source>
        <dbReference type="PROSITE" id="PS51708"/>
    </source>
</evidence>
<dbReference type="EMBL" id="CP014796">
    <property type="protein sequence ID" value="APX22220.1"/>
    <property type="molecule type" value="Genomic_DNA"/>
</dbReference>
<organism evidence="2 3">
    <name type="scientific">Salipiger profundus</name>
    <dbReference type="NCBI Taxonomy" id="1229727"/>
    <lineage>
        <taxon>Bacteria</taxon>
        <taxon>Pseudomonadati</taxon>
        <taxon>Pseudomonadota</taxon>
        <taxon>Alphaproteobacteria</taxon>
        <taxon>Rhodobacterales</taxon>
        <taxon>Roseobacteraceae</taxon>
        <taxon>Salipiger</taxon>
    </lineage>
</organism>
<name>A0A1U7D2D1_9RHOB</name>
<dbReference type="RefSeq" id="WP_017467091.1">
    <property type="nucleotide sequence ID" value="NZ_BMEW01000003.1"/>
</dbReference>
<dbReference type="Pfam" id="PF05235">
    <property type="entry name" value="CHAD"/>
    <property type="match status" value="1"/>
</dbReference>
<dbReference type="PANTHER" id="PTHR39339:SF1">
    <property type="entry name" value="CHAD DOMAIN-CONTAINING PROTEIN"/>
    <property type="match status" value="1"/>
</dbReference>
<evidence type="ECO:0000313" key="3">
    <source>
        <dbReference type="Proteomes" id="UP000186559"/>
    </source>
</evidence>
<dbReference type="SMART" id="SM00880">
    <property type="entry name" value="CHAD"/>
    <property type="match status" value="1"/>
</dbReference>
<dbReference type="PANTHER" id="PTHR39339">
    <property type="entry name" value="SLR1444 PROTEIN"/>
    <property type="match status" value="1"/>
</dbReference>
<dbReference type="Gene3D" id="1.40.20.10">
    <property type="entry name" value="CHAD domain"/>
    <property type="match status" value="1"/>
</dbReference>
<gene>
    <name evidence="2" type="ORF">Ga0080559_TMP1424</name>
</gene>
<dbReference type="STRING" id="1229727.Ga0080559_TMP1424"/>
<dbReference type="InterPro" id="IPR038186">
    <property type="entry name" value="CHAD_dom_sf"/>
</dbReference>
<dbReference type="PROSITE" id="PS51708">
    <property type="entry name" value="CHAD"/>
    <property type="match status" value="1"/>
</dbReference>
<feature type="domain" description="CHAD" evidence="1">
    <location>
        <begin position="9"/>
        <end position="286"/>
    </location>
</feature>
<proteinExistence type="predicted"/>
<evidence type="ECO:0000313" key="2">
    <source>
        <dbReference type="EMBL" id="APX22220.1"/>
    </source>
</evidence>
<accession>A0A1U7D2D1</accession>
<dbReference type="AlphaFoldDB" id="A0A1U7D2D1"/>